<organism evidence="1">
    <name type="scientific">Rhizophora mucronata</name>
    <name type="common">Asiatic mangrove</name>
    <dbReference type="NCBI Taxonomy" id="61149"/>
    <lineage>
        <taxon>Eukaryota</taxon>
        <taxon>Viridiplantae</taxon>
        <taxon>Streptophyta</taxon>
        <taxon>Embryophyta</taxon>
        <taxon>Tracheophyta</taxon>
        <taxon>Spermatophyta</taxon>
        <taxon>Magnoliopsida</taxon>
        <taxon>eudicotyledons</taxon>
        <taxon>Gunneridae</taxon>
        <taxon>Pentapetalae</taxon>
        <taxon>rosids</taxon>
        <taxon>fabids</taxon>
        <taxon>Malpighiales</taxon>
        <taxon>Rhizophoraceae</taxon>
        <taxon>Rhizophora</taxon>
    </lineage>
</organism>
<dbReference type="EMBL" id="GGEC01073793">
    <property type="protein sequence ID" value="MBX54277.1"/>
    <property type="molecule type" value="Transcribed_RNA"/>
</dbReference>
<accession>A0A2P2PHX0</accession>
<dbReference type="AlphaFoldDB" id="A0A2P2PHX0"/>
<proteinExistence type="predicted"/>
<evidence type="ECO:0000313" key="1">
    <source>
        <dbReference type="EMBL" id="MBX54277.1"/>
    </source>
</evidence>
<reference evidence="1" key="1">
    <citation type="submission" date="2018-02" db="EMBL/GenBank/DDBJ databases">
        <title>Rhizophora mucronata_Transcriptome.</title>
        <authorList>
            <person name="Meera S.P."/>
            <person name="Sreeshan A."/>
            <person name="Augustine A."/>
        </authorList>
    </citation>
    <scope>NUCLEOTIDE SEQUENCE</scope>
    <source>
        <tissue evidence="1">Leaf</tissue>
    </source>
</reference>
<sequence length="50" mass="5742">MKNLKYLLLLSDSVCFGPQVSQCIKCNFSLLLQVGSLEKGFQVWFPCWQT</sequence>
<name>A0A2P2PHX0_RHIMU</name>
<protein>
    <submittedName>
        <fullName evidence="1">Uncharacterized protein</fullName>
    </submittedName>
</protein>